<feature type="chain" id="PRO_5007859229" description="GH16 domain-containing protein" evidence="2">
    <location>
        <begin position="17"/>
        <end position="398"/>
    </location>
</feature>
<dbReference type="AlphaFoldDB" id="A0A165IEY9"/>
<organism evidence="4 5">
    <name type="scientific">Exidia glandulosa HHB12029</name>
    <dbReference type="NCBI Taxonomy" id="1314781"/>
    <lineage>
        <taxon>Eukaryota</taxon>
        <taxon>Fungi</taxon>
        <taxon>Dikarya</taxon>
        <taxon>Basidiomycota</taxon>
        <taxon>Agaricomycotina</taxon>
        <taxon>Agaricomycetes</taxon>
        <taxon>Auriculariales</taxon>
        <taxon>Exidiaceae</taxon>
        <taxon>Exidia</taxon>
    </lineage>
</organism>
<feature type="signal peptide" evidence="2">
    <location>
        <begin position="1"/>
        <end position="16"/>
    </location>
</feature>
<dbReference type="InterPro" id="IPR000757">
    <property type="entry name" value="Beta-glucanase-like"/>
</dbReference>
<feature type="compositionally biased region" description="Gly residues" evidence="1">
    <location>
        <begin position="345"/>
        <end position="365"/>
    </location>
</feature>
<protein>
    <recommendedName>
        <fullName evidence="3">GH16 domain-containing protein</fullName>
    </recommendedName>
</protein>
<dbReference type="PANTHER" id="PTHR10963:SF24">
    <property type="entry name" value="GLYCOSIDASE C21B10.07-RELATED"/>
    <property type="match status" value="1"/>
</dbReference>
<evidence type="ECO:0000313" key="4">
    <source>
        <dbReference type="EMBL" id="KZV93310.1"/>
    </source>
</evidence>
<dbReference type="EMBL" id="KV425992">
    <property type="protein sequence ID" value="KZV93310.1"/>
    <property type="molecule type" value="Genomic_DNA"/>
</dbReference>
<dbReference type="InterPro" id="IPR013320">
    <property type="entry name" value="ConA-like_dom_sf"/>
</dbReference>
<evidence type="ECO:0000256" key="2">
    <source>
        <dbReference type="SAM" id="SignalP"/>
    </source>
</evidence>
<evidence type="ECO:0000256" key="1">
    <source>
        <dbReference type="SAM" id="MobiDB-lite"/>
    </source>
</evidence>
<dbReference type="GO" id="GO:0004553">
    <property type="term" value="F:hydrolase activity, hydrolyzing O-glycosyl compounds"/>
    <property type="evidence" value="ECO:0007669"/>
    <property type="project" value="InterPro"/>
</dbReference>
<feature type="domain" description="GH16" evidence="3">
    <location>
        <begin position="41"/>
        <end position="312"/>
    </location>
</feature>
<dbReference type="PROSITE" id="PS51762">
    <property type="entry name" value="GH16_2"/>
    <property type="match status" value="1"/>
</dbReference>
<keyword evidence="5" id="KW-1185">Reference proteome</keyword>
<evidence type="ECO:0000313" key="5">
    <source>
        <dbReference type="Proteomes" id="UP000077266"/>
    </source>
</evidence>
<dbReference type="SUPFAM" id="SSF49899">
    <property type="entry name" value="Concanavalin A-like lectins/glucanases"/>
    <property type="match status" value="1"/>
</dbReference>
<reference evidence="4 5" key="1">
    <citation type="journal article" date="2016" name="Mol. Biol. Evol.">
        <title>Comparative Genomics of Early-Diverging Mushroom-Forming Fungi Provides Insights into the Origins of Lignocellulose Decay Capabilities.</title>
        <authorList>
            <person name="Nagy L.G."/>
            <person name="Riley R."/>
            <person name="Tritt A."/>
            <person name="Adam C."/>
            <person name="Daum C."/>
            <person name="Floudas D."/>
            <person name="Sun H."/>
            <person name="Yadav J.S."/>
            <person name="Pangilinan J."/>
            <person name="Larsson K.H."/>
            <person name="Matsuura K."/>
            <person name="Barry K."/>
            <person name="Labutti K."/>
            <person name="Kuo R."/>
            <person name="Ohm R.A."/>
            <person name="Bhattacharya S.S."/>
            <person name="Shirouzu T."/>
            <person name="Yoshinaga Y."/>
            <person name="Martin F.M."/>
            <person name="Grigoriev I.V."/>
            <person name="Hibbett D.S."/>
        </authorList>
    </citation>
    <scope>NUCLEOTIDE SEQUENCE [LARGE SCALE GENOMIC DNA]</scope>
    <source>
        <strain evidence="4 5">HHB12029</strain>
    </source>
</reference>
<gene>
    <name evidence="4" type="ORF">EXIGLDRAFT_674215</name>
</gene>
<evidence type="ECO:0000259" key="3">
    <source>
        <dbReference type="PROSITE" id="PS51762"/>
    </source>
</evidence>
<proteinExistence type="predicted"/>
<dbReference type="OrthoDB" id="192832at2759"/>
<keyword evidence="2" id="KW-0732">Signal</keyword>
<feature type="region of interest" description="Disordered" evidence="1">
    <location>
        <begin position="335"/>
        <end position="365"/>
    </location>
</feature>
<accession>A0A165IEY9</accession>
<dbReference type="GO" id="GO:0009251">
    <property type="term" value="P:glucan catabolic process"/>
    <property type="evidence" value="ECO:0007669"/>
    <property type="project" value="TreeGrafter"/>
</dbReference>
<dbReference type="Gene3D" id="2.60.120.200">
    <property type="match status" value="1"/>
</dbReference>
<dbReference type="InParanoid" id="A0A165IEY9"/>
<dbReference type="STRING" id="1314781.A0A165IEY9"/>
<dbReference type="Proteomes" id="UP000077266">
    <property type="component" value="Unassembled WGS sequence"/>
</dbReference>
<dbReference type="Pfam" id="PF26113">
    <property type="entry name" value="GH16_XgeA"/>
    <property type="match status" value="1"/>
</dbReference>
<name>A0A165IEY9_EXIGL</name>
<dbReference type="PANTHER" id="PTHR10963">
    <property type="entry name" value="GLYCOSYL HYDROLASE-RELATED"/>
    <property type="match status" value="1"/>
</dbReference>
<sequence>MKAAALLVVSAPLAHAASYNLLRYNAGKTFFDAFQYFGTYDTANNSPTPDFLNSGDDFLANRSYAMSAGLTTVNDKGNAIIKVDDTTAVPFNDKRFSVSINTTETYGPGNVFVLDAIHIPFGCSVWPAYWTAARVWPTGGEIDIMEQTNRATNNQMALHTKTGCTLQQDGAGATGTVLSTDCASPDNSGCIVRDPSTASYGAGFNSAGGGMWVTEFATTGISIWFYSRPDIPATLQSSANSTSIDTATLGAPVAHYPSTSCDIPTFFQEQAIVLDISLCGVFGRAVFNDTCPATKDNACYLDWVIGPAANYTEAYFEIVSLRIFNDGSANSFSGPVTAPDASTGGSSGGNGGSGGDTSGDNGLGGGNGTGAAPSSYVRASVVGAFGAVLLGAAALWAL</sequence>
<dbReference type="InterPro" id="IPR050546">
    <property type="entry name" value="Glycosyl_Hydrlase_16"/>
</dbReference>